<dbReference type="InterPro" id="IPR008922">
    <property type="entry name" value="Di-copper_centre_dom_sf"/>
</dbReference>
<reference evidence="2" key="4">
    <citation type="submission" date="2024-05" db="EMBL/GenBank/DDBJ databases">
        <authorList>
            <person name="Sun Q."/>
            <person name="Zhou Y."/>
        </authorList>
    </citation>
    <scope>NUCLEOTIDE SEQUENCE</scope>
    <source>
        <strain evidence="2">CGMCC 1.18437</strain>
    </source>
</reference>
<dbReference type="CDD" id="cd00198">
    <property type="entry name" value="vWFA"/>
    <property type="match status" value="1"/>
</dbReference>
<reference evidence="5" key="2">
    <citation type="journal article" date="2019" name="Int. J. Syst. Evol. Microbiol.">
        <title>The Global Catalogue of Microorganisms (GCM) 10K type strain sequencing project: providing services to taxonomists for standard genome sequencing and annotation.</title>
        <authorList>
            <consortium name="The Broad Institute Genomics Platform"/>
            <consortium name="The Broad Institute Genome Sequencing Center for Infectious Disease"/>
            <person name="Wu L."/>
            <person name="Ma J."/>
        </authorList>
    </citation>
    <scope>NUCLEOTIDE SEQUENCE [LARGE SCALE GENOMIC DNA]</scope>
    <source>
        <strain evidence="5">CGMCC 1.18437</strain>
    </source>
</reference>
<evidence type="ECO:0000259" key="1">
    <source>
        <dbReference type="PROSITE" id="PS50234"/>
    </source>
</evidence>
<dbReference type="Pfam" id="PF13519">
    <property type="entry name" value="VWA_2"/>
    <property type="match status" value="1"/>
</dbReference>
<dbReference type="PROSITE" id="PS00210">
    <property type="entry name" value="HEMOCYANIN_2"/>
    <property type="match status" value="1"/>
</dbReference>
<dbReference type="InterPro" id="IPR036465">
    <property type="entry name" value="vWFA_dom_sf"/>
</dbReference>
<dbReference type="InterPro" id="IPR051266">
    <property type="entry name" value="CLCR"/>
</dbReference>
<organism evidence="3 4">
    <name type="scientific">Deinococcus metalli</name>
    <dbReference type="NCBI Taxonomy" id="1141878"/>
    <lineage>
        <taxon>Bacteria</taxon>
        <taxon>Thermotogati</taxon>
        <taxon>Deinococcota</taxon>
        <taxon>Deinococci</taxon>
        <taxon>Deinococcales</taxon>
        <taxon>Deinococcaceae</taxon>
        <taxon>Deinococcus</taxon>
    </lineage>
</organism>
<evidence type="ECO:0000313" key="3">
    <source>
        <dbReference type="EMBL" id="MBB5377935.1"/>
    </source>
</evidence>
<dbReference type="SUPFAM" id="SSF48056">
    <property type="entry name" value="Di-copper centre-containing domain"/>
    <property type="match status" value="1"/>
</dbReference>
<evidence type="ECO:0000313" key="4">
    <source>
        <dbReference type="Proteomes" id="UP000539473"/>
    </source>
</evidence>
<dbReference type="Gene3D" id="3.40.50.410">
    <property type="entry name" value="von Willebrand factor, type A domain"/>
    <property type="match status" value="1"/>
</dbReference>
<accession>A0A7W8KGZ8</accession>
<name>A0A7W8KGZ8_9DEIO</name>
<dbReference type="RefSeq" id="WP_184113927.1">
    <property type="nucleotide sequence ID" value="NZ_BNAJ01000010.1"/>
</dbReference>
<dbReference type="PROSITE" id="PS50234">
    <property type="entry name" value="VWFA"/>
    <property type="match status" value="1"/>
</dbReference>
<sequence>MLPTPSVPPSVRSSLARVSVCLTVGAVLGGAALANPAEDAVLSNFLAQPASGLGDMMAPSPWMCGTLFGIPDPGTQAILDLHMNWHCSYDNTINPALGRFPNDGNRFFGFHRQFLYTFNTFRQAQGLPFVQTWMPFPNAVIPLGHSTRPDNTPCPPTPIATTVSGRWTIGCTSLPNSQRLPAAGGTLDPTVTTIEDYGNGLVPWHNGSHVAMANSGAPNGPDCAGARNIECVTTAPRDPMFFRFHNFVNDLQDELLTYQDTDVMVVFDKSGSMTLPNGIGSDTRLNSAKDAARLFADLLRDASNNRVGLISFSTAASPSPEMPLTLASGANSAMNTALSGISAGGATSIGGGLLGAVTALNASSNPHKAILLLTDGVENTAPMIADAVGRNPNQLRDTHVCAVGFGTPGSLDGPRLRELAERQGGTYRSDADPLTLKKYFVECFADIFDTFVGKDPVATLGAAQLASAPTVHVASGDGEVVFVLSWDTPVPPGSLRLAVTSPSGAAVNVNAPNVESRFGPTWHIVRIKTPYLQERDGRWTARAVRPLRSFVNGVSPDAFRDPAVGTAIYGQQLAQLCAAATCGRTLYFEEAVPSLSHGGHGNSLYPAIIGARRSGVLPAVTRVATAADFQAALAQGGYDLIVVSTLPDGKAQPYDDVLAKLACSERGPKILLNDARASGGEATLRCLGALRTDERGIDRMKGDGSLFTGGVGFVAMGMPGMAMAPSTVTFKRTGAAGTAVPGVAASGNAVVISRAVGAAPAAQRYFIESLASGAARVRPFTWRSPNYTGESLHPAFHIPELYMPLNGFDKVTARVKVTRPLESQSRLLARADIKEGGGQQGDPLSVRQAADLRTNPKQASGAIRTETLTFPLNDAGQDGDTSAGDRYWEVALPADVAKFDGQYTFHAYFTLCRGALCVDREAEQTVTVDALPDPASSRVQLVPVAGAGAGGATVLYTPLDAAGQPLGPDRQSLLRFAGSKGVDVKDVRSADSSGTYRITATYDPLNTNPTLTVAPFGRPEQGLEIKLR</sequence>
<evidence type="ECO:0000313" key="5">
    <source>
        <dbReference type="Proteomes" id="UP000619376"/>
    </source>
</evidence>
<dbReference type="Proteomes" id="UP000539473">
    <property type="component" value="Unassembled WGS sequence"/>
</dbReference>
<dbReference type="AlphaFoldDB" id="A0A7W8KGZ8"/>
<feature type="domain" description="VWFA" evidence="1">
    <location>
        <begin position="262"/>
        <end position="451"/>
    </location>
</feature>
<reference evidence="2" key="1">
    <citation type="journal article" date="2014" name="Int. J. Syst. Evol. Microbiol.">
        <title>Complete genome of a new Firmicutes species belonging to the dominant human colonic microbiota ('Ruminococcus bicirculans') reveals two chromosomes and a selective capacity to utilize plant glucans.</title>
        <authorList>
            <consortium name="NISC Comparative Sequencing Program"/>
            <person name="Wegmann U."/>
            <person name="Louis P."/>
            <person name="Goesmann A."/>
            <person name="Henrissat B."/>
            <person name="Duncan S.H."/>
            <person name="Flint H.J."/>
        </authorList>
    </citation>
    <scope>NUCLEOTIDE SEQUENCE</scope>
    <source>
        <strain evidence="2">CGMCC 1.18437</strain>
    </source>
</reference>
<dbReference type="Proteomes" id="UP000619376">
    <property type="component" value="Unassembled WGS sequence"/>
</dbReference>
<gene>
    <name evidence="2" type="ORF">GCM10017781_34000</name>
    <name evidence="3" type="ORF">HNQ07_003435</name>
</gene>
<dbReference type="PANTHER" id="PTHR10579:SF43">
    <property type="entry name" value="ZINC FINGER (C3HC4-TYPE RING FINGER) FAMILY PROTEIN"/>
    <property type="match status" value="1"/>
</dbReference>
<evidence type="ECO:0000313" key="2">
    <source>
        <dbReference type="EMBL" id="GHF55009.1"/>
    </source>
</evidence>
<dbReference type="SUPFAM" id="SSF53300">
    <property type="entry name" value="vWA-like"/>
    <property type="match status" value="1"/>
</dbReference>
<proteinExistence type="predicted"/>
<dbReference type="InterPro" id="IPR013788">
    <property type="entry name" value="Hemocyanin/hexamerin"/>
</dbReference>
<dbReference type="PANTHER" id="PTHR10579">
    <property type="entry name" value="CALCIUM-ACTIVATED CHLORIDE CHANNEL REGULATOR"/>
    <property type="match status" value="1"/>
</dbReference>
<dbReference type="SMART" id="SM00327">
    <property type="entry name" value="VWA"/>
    <property type="match status" value="1"/>
</dbReference>
<dbReference type="InterPro" id="IPR002035">
    <property type="entry name" value="VWF_A"/>
</dbReference>
<dbReference type="EMBL" id="BNAJ01000010">
    <property type="protein sequence ID" value="GHF55009.1"/>
    <property type="molecule type" value="Genomic_DNA"/>
</dbReference>
<keyword evidence="5" id="KW-1185">Reference proteome</keyword>
<comment type="caution">
    <text evidence="3">The sequence shown here is derived from an EMBL/GenBank/DDBJ whole genome shotgun (WGS) entry which is preliminary data.</text>
</comment>
<dbReference type="EMBL" id="JACHFK010000009">
    <property type="protein sequence ID" value="MBB5377935.1"/>
    <property type="molecule type" value="Genomic_DNA"/>
</dbReference>
<reference evidence="3 4" key="3">
    <citation type="submission" date="2020-08" db="EMBL/GenBank/DDBJ databases">
        <title>Genomic Encyclopedia of Type Strains, Phase IV (KMG-IV): sequencing the most valuable type-strain genomes for metagenomic binning, comparative biology and taxonomic classification.</title>
        <authorList>
            <person name="Goeker M."/>
        </authorList>
    </citation>
    <scope>NUCLEOTIDE SEQUENCE [LARGE SCALE GENOMIC DNA]</scope>
    <source>
        <strain evidence="3 4">DSM 27521</strain>
    </source>
</reference>
<protein>
    <recommendedName>
        <fullName evidence="1">VWFA domain-containing protein</fullName>
    </recommendedName>
</protein>